<evidence type="ECO:0000313" key="2">
    <source>
        <dbReference type="EMBL" id="KAF2669043.1"/>
    </source>
</evidence>
<feature type="region of interest" description="Disordered" evidence="1">
    <location>
        <begin position="190"/>
        <end position="234"/>
    </location>
</feature>
<feature type="compositionally biased region" description="Basic and acidic residues" evidence="1">
    <location>
        <begin position="276"/>
        <end position="291"/>
    </location>
</feature>
<accession>A0A6A6UCE8</accession>
<feature type="compositionally biased region" description="Polar residues" evidence="1">
    <location>
        <begin position="202"/>
        <end position="211"/>
    </location>
</feature>
<evidence type="ECO:0000256" key="1">
    <source>
        <dbReference type="SAM" id="MobiDB-lite"/>
    </source>
</evidence>
<reference evidence="2" key="1">
    <citation type="journal article" date="2020" name="Stud. Mycol.">
        <title>101 Dothideomycetes genomes: a test case for predicting lifestyles and emergence of pathogens.</title>
        <authorList>
            <person name="Haridas S."/>
            <person name="Albert R."/>
            <person name="Binder M."/>
            <person name="Bloem J."/>
            <person name="Labutti K."/>
            <person name="Salamov A."/>
            <person name="Andreopoulos B."/>
            <person name="Baker S."/>
            <person name="Barry K."/>
            <person name="Bills G."/>
            <person name="Bluhm B."/>
            <person name="Cannon C."/>
            <person name="Castanera R."/>
            <person name="Culley D."/>
            <person name="Daum C."/>
            <person name="Ezra D."/>
            <person name="Gonzalez J."/>
            <person name="Henrissat B."/>
            <person name="Kuo A."/>
            <person name="Liang C."/>
            <person name="Lipzen A."/>
            <person name="Lutzoni F."/>
            <person name="Magnuson J."/>
            <person name="Mondo S."/>
            <person name="Nolan M."/>
            <person name="Ohm R."/>
            <person name="Pangilinan J."/>
            <person name="Park H.-J."/>
            <person name="Ramirez L."/>
            <person name="Alfaro M."/>
            <person name="Sun H."/>
            <person name="Tritt A."/>
            <person name="Yoshinaga Y."/>
            <person name="Zwiers L.-H."/>
            <person name="Turgeon B."/>
            <person name="Goodwin S."/>
            <person name="Spatafora J."/>
            <person name="Crous P."/>
            <person name="Grigoriev I."/>
        </authorList>
    </citation>
    <scope>NUCLEOTIDE SEQUENCE</scope>
    <source>
        <strain evidence="2">CBS 115976</strain>
    </source>
</reference>
<feature type="region of interest" description="Disordered" evidence="1">
    <location>
        <begin position="73"/>
        <end position="96"/>
    </location>
</feature>
<feature type="region of interest" description="Disordered" evidence="1">
    <location>
        <begin position="376"/>
        <end position="398"/>
    </location>
</feature>
<organism evidence="2 3">
    <name type="scientific">Microthyrium microscopicum</name>
    <dbReference type="NCBI Taxonomy" id="703497"/>
    <lineage>
        <taxon>Eukaryota</taxon>
        <taxon>Fungi</taxon>
        <taxon>Dikarya</taxon>
        <taxon>Ascomycota</taxon>
        <taxon>Pezizomycotina</taxon>
        <taxon>Dothideomycetes</taxon>
        <taxon>Dothideomycetes incertae sedis</taxon>
        <taxon>Microthyriales</taxon>
        <taxon>Microthyriaceae</taxon>
        <taxon>Microthyrium</taxon>
    </lineage>
</organism>
<evidence type="ECO:0000313" key="3">
    <source>
        <dbReference type="Proteomes" id="UP000799302"/>
    </source>
</evidence>
<feature type="region of interest" description="Disordered" evidence="1">
    <location>
        <begin position="276"/>
        <end position="301"/>
    </location>
</feature>
<sequence length="557" mass="62080">MFGFFGFPGMTYVPPSAPVWSQKKAQKFEDLRAETRKIRRRANERNLETTKVVDAKPKKASLIDRLGKRISSGVRKVSRKESQPKQEAKVEPEAPAARAPIFSQLTRQRIRNLGQLPETAVAHQLSPVKEAREPASPYDLVLRFAKRHRTVRAVDHSPIVAPIGRSPRKRQPLRQLRRVPNGLVNGHLVTSTAPEDPFGVPQNKQKPSLGTSYRFPRTEVATPSPGGNWEILGRTPKTPREVKSVDLLNPPPRISFVPKGKKSADLPDMPVRISLDLEKRNASRQHSREDSGTEVEQARSATQDLEDFSLIDTSDLLNERFSSAEVGSSPYQVNVASPDESETSFSAIDESQLGHLVRASEIRLQQPRSTTLVETLPEEVPSSPPAAPDMGSSDTDISFSSVGEEFLRQIREGRRRDLELSLSEATGELPSPADSRVVELAYTDVSFSPIPDEELDRLLRKPVVEAEDLEEAAVDESLLTEVEMATVPEENEPDEVVDSSQADFSFEPLTQEELRAIQQRVANFTDKELQQRIEADRAADYRTRASYILASARTAVH</sequence>
<dbReference type="AlphaFoldDB" id="A0A6A6UCE8"/>
<gene>
    <name evidence="2" type="ORF">BT63DRAFT_248963</name>
</gene>
<feature type="compositionally biased region" description="Basic and acidic residues" evidence="1">
    <location>
        <begin position="79"/>
        <end position="92"/>
    </location>
</feature>
<proteinExistence type="predicted"/>
<protein>
    <submittedName>
        <fullName evidence="2">Uncharacterized protein</fullName>
    </submittedName>
</protein>
<name>A0A6A6UCE8_9PEZI</name>
<keyword evidence="3" id="KW-1185">Reference proteome</keyword>
<dbReference type="EMBL" id="MU004235">
    <property type="protein sequence ID" value="KAF2669043.1"/>
    <property type="molecule type" value="Genomic_DNA"/>
</dbReference>
<dbReference type="Proteomes" id="UP000799302">
    <property type="component" value="Unassembled WGS sequence"/>
</dbReference>